<evidence type="ECO:0000256" key="4">
    <source>
        <dbReference type="ARBA" id="ARBA00022679"/>
    </source>
</evidence>
<evidence type="ECO:0000313" key="11">
    <source>
        <dbReference type="Proteomes" id="UP000042958"/>
    </source>
</evidence>
<dbReference type="Gene3D" id="1.10.287.130">
    <property type="match status" value="1"/>
</dbReference>
<feature type="compositionally biased region" description="Low complexity" evidence="7">
    <location>
        <begin position="302"/>
        <end position="311"/>
    </location>
</feature>
<dbReference type="SUPFAM" id="SSF55781">
    <property type="entry name" value="GAF domain-like"/>
    <property type="match status" value="1"/>
</dbReference>
<dbReference type="SUPFAM" id="SSF52172">
    <property type="entry name" value="CheY-like"/>
    <property type="match status" value="1"/>
</dbReference>
<organism evidence="10 11">
    <name type="scientific">Penicillium brasilianum</name>
    <dbReference type="NCBI Taxonomy" id="104259"/>
    <lineage>
        <taxon>Eukaryota</taxon>
        <taxon>Fungi</taxon>
        <taxon>Dikarya</taxon>
        <taxon>Ascomycota</taxon>
        <taxon>Pezizomycotina</taxon>
        <taxon>Eurotiomycetes</taxon>
        <taxon>Eurotiomycetidae</taxon>
        <taxon>Eurotiales</taxon>
        <taxon>Aspergillaceae</taxon>
        <taxon>Penicillium</taxon>
    </lineage>
</organism>
<evidence type="ECO:0000256" key="5">
    <source>
        <dbReference type="ARBA" id="ARBA00022777"/>
    </source>
</evidence>
<dbReference type="Pfam" id="PF00512">
    <property type="entry name" value="HisKA"/>
    <property type="match status" value="1"/>
</dbReference>
<sequence>MEPSRAEEHQAGRRTREVYRYFRPERLETIRENTSSPAGSGSSLKPPSSNNSIPTEHPSSPGNLQQSSEHHTWAPIQPMPESLILGDANETLNSLAQLAALRLNVDRVFISVSDRDSQFIIAQAAQTKTGDGNHDLIGNAMKTGCYTLNVSAWSMCKDTVALHQSNREKGEYNFLVSNDLSQDERYKDLPFVVGEPGFRFYAGTPLTTESNVNIGCFFALDTKPHAEFSYIEKETMGYMGMLIMDYLKVSRQASDGRHAARLSRGINLFVEGHSSFDKPSSRPVSGIFGSQPGHPGISTLVSRSPSTSTQSSRDDCSSRSRSRSARSSSSTADSVDERAIPSSLDSHIAKRLANKSNGTRGLPAKSWTFRRAANLIRESLELEEKSGVIFLEAGGGLAAEPGTDSDTSISCASEISRPASIVALSTTETAFGPDSTSHKPLPVMKLDETYLRGLLKRYRRGHIWNFHRDGQLSSSDSEDHFQQGHRRGRARSSADLSKSRKRTKVKDNSQLNRYFPGATQVLFVPLWNAAISQWFGGFFCWTNVEHKVFSPSIELSSLLSFGSSIMAECSRIETVIADQQKDDFLGSISHELRSPLHGVLAATEMLKDTNLDQYQNSLIETVDACGRTLLDTMNQVLDFSKIMSLERKSRRRRRRKALSQDLDNSHLSAAHLDLYKPIDLSVVAEEVVEGVFLGHMYNQRSTASLDLLGTSLVAPEFPEDLHAVKPGVKVILDIAPTDWIYHAPPGAVRRIIMNLFSNALKYTPAGRVCLRLEAEEKPEASTKRPVHRERAKERNVILTVSDTGKGISEEFLRGKLFMPFAQEDSLAVGSGLGLSIVRSLIQSLGGSIDIKSCLGEGTTVRVSIPLARIEQDGDGLGLDIVSGHEPSSRQIATLQGHKGRTVAILGVDPRDAPSDPEWADLSRYITDWYGLRLVSMSASEPIDLIVADELPSETTISQSSATIKTALLVMSDQYVGRESVPVKWLRGTKSVNVINRPCGPHKLRRCISKCLDEALSLPMSPETNAIILPERPALISTRSSVGNLHSKNPPANAIIDRKRARSFTLPAELAPKSLMRPRAEKRDARILVVEDNKINLNLMLAYLKKRQLSTLHSAENGCLAIEAVKKQDDDNYDIIFMDISMPEMDGFEAARAIRALEKDRSPGSAPAIIIALTGLSSPEDECKAFESGIDMFLTKPVSFKNVGKLLKDWTDRRDEGNSDFSA</sequence>
<gene>
    <name evidence="10" type="ORF">PMG11_11212</name>
</gene>
<dbReference type="Pfam" id="PF00072">
    <property type="entry name" value="Response_reg"/>
    <property type="match status" value="1"/>
</dbReference>
<dbReference type="STRING" id="104259.A0A0F7U4Q2"/>
<dbReference type="Proteomes" id="UP000042958">
    <property type="component" value="Unassembled WGS sequence"/>
</dbReference>
<dbReference type="EC" id="2.7.13.3" evidence="2"/>
<evidence type="ECO:0000256" key="6">
    <source>
        <dbReference type="PROSITE-ProRule" id="PRU00169"/>
    </source>
</evidence>
<dbReference type="FunFam" id="1.10.287.130:FF:000023">
    <property type="entry name" value="Sensor histidine kinase/response regulator, putative"/>
    <property type="match status" value="1"/>
</dbReference>
<feature type="domain" description="Response regulatory" evidence="9">
    <location>
        <begin position="1085"/>
        <end position="1210"/>
    </location>
</feature>
<dbReference type="InterPro" id="IPR003661">
    <property type="entry name" value="HisK_dim/P_dom"/>
</dbReference>
<dbReference type="InterPro" id="IPR001789">
    <property type="entry name" value="Sig_transdc_resp-reg_receiver"/>
</dbReference>
<dbReference type="InterPro" id="IPR036097">
    <property type="entry name" value="HisK_dim/P_sf"/>
</dbReference>
<accession>A0A0F7U4Q2</accession>
<evidence type="ECO:0000256" key="1">
    <source>
        <dbReference type="ARBA" id="ARBA00000085"/>
    </source>
</evidence>
<keyword evidence="11" id="KW-1185">Reference proteome</keyword>
<dbReference type="Gene3D" id="3.30.565.10">
    <property type="entry name" value="Histidine kinase-like ATPase, C-terminal domain"/>
    <property type="match status" value="1"/>
</dbReference>
<evidence type="ECO:0000313" key="10">
    <source>
        <dbReference type="EMBL" id="CEJ62720.1"/>
    </source>
</evidence>
<dbReference type="GO" id="GO:0009927">
    <property type="term" value="F:histidine phosphotransfer kinase activity"/>
    <property type="evidence" value="ECO:0007669"/>
    <property type="project" value="TreeGrafter"/>
</dbReference>
<evidence type="ECO:0000259" key="9">
    <source>
        <dbReference type="PROSITE" id="PS50110"/>
    </source>
</evidence>
<dbReference type="SUPFAM" id="SSF55874">
    <property type="entry name" value="ATPase domain of HSP90 chaperone/DNA topoisomerase II/histidine kinase"/>
    <property type="match status" value="1"/>
</dbReference>
<dbReference type="EMBL" id="CDHK01000021">
    <property type="protein sequence ID" value="CEJ62720.1"/>
    <property type="molecule type" value="Genomic_DNA"/>
</dbReference>
<feature type="region of interest" description="Disordered" evidence="7">
    <location>
        <begin position="471"/>
        <end position="505"/>
    </location>
</feature>
<dbReference type="OrthoDB" id="303614at2759"/>
<dbReference type="InterPro" id="IPR004358">
    <property type="entry name" value="Sig_transdc_His_kin-like_C"/>
</dbReference>
<dbReference type="InterPro" id="IPR003594">
    <property type="entry name" value="HATPase_dom"/>
</dbReference>
<dbReference type="InterPro" id="IPR011006">
    <property type="entry name" value="CheY-like_superfamily"/>
</dbReference>
<feature type="compositionally biased region" description="Polar residues" evidence="7">
    <location>
        <begin position="32"/>
        <end position="67"/>
    </location>
</feature>
<dbReference type="GO" id="GO:0005886">
    <property type="term" value="C:plasma membrane"/>
    <property type="evidence" value="ECO:0007669"/>
    <property type="project" value="TreeGrafter"/>
</dbReference>
<dbReference type="Pfam" id="PF02518">
    <property type="entry name" value="HATPase_c"/>
    <property type="match status" value="1"/>
</dbReference>
<reference evidence="11" key="1">
    <citation type="journal article" date="2015" name="Genome Announc.">
        <title>Draft genome sequence of the fungus Penicillium brasilianum MG11.</title>
        <authorList>
            <person name="Horn F."/>
            <person name="Linde J."/>
            <person name="Mattern D.J."/>
            <person name="Walther G."/>
            <person name="Guthke R."/>
            <person name="Brakhage A.A."/>
            <person name="Valiante V."/>
        </authorList>
    </citation>
    <scope>NUCLEOTIDE SEQUENCE [LARGE SCALE GENOMIC DNA]</scope>
    <source>
        <strain evidence="11">MG11</strain>
    </source>
</reference>
<dbReference type="SMART" id="SM00387">
    <property type="entry name" value="HATPase_c"/>
    <property type="match status" value="1"/>
</dbReference>
<keyword evidence="5" id="KW-0418">Kinase</keyword>
<dbReference type="PRINTS" id="PR00344">
    <property type="entry name" value="BCTRLSENSOR"/>
</dbReference>
<dbReference type="PROSITE" id="PS50109">
    <property type="entry name" value="HIS_KIN"/>
    <property type="match status" value="1"/>
</dbReference>
<comment type="catalytic activity">
    <reaction evidence="1">
        <text>ATP + protein L-histidine = ADP + protein N-phospho-L-histidine.</text>
        <dbReference type="EC" id="2.7.13.3"/>
    </reaction>
</comment>
<dbReference type="Gene3D" id="3.40.50.2300">
    <property type="match status" value="1"/>
</dbReference>
<dbReference type="SUPFAM" id="SSF47384">
    <property type="entry name" value="Homodimeric domain of signal transducing histidine kinase"/>
    <property type="match status" value="1"/>
</dbReference>
<dbReference type="GO" id="GO:0000155">
    <property type="term" value="F:phosphorelay sensor kinase activity"/>
    <property type="evidence" value="ECO:0007669"/>
    <property type="project" value="InterPro"/>
</dbReference>
<dbReference type="AlphaFoldDB" id="A0A0F7U4Q2"/>
<feature type="modified residue" description="4-aspartylphosphate" evidence="6">
    <location>
        <position position="1138"/>
    </location>
</feature>
<evidence type="ECO:0000256" key="7">
    <source>
        <dbReference type="SAM" id="MobiDB-lite"/>
    </source>
</evidence>
<feature type="compositionally biased region" description="Basic and acidic residues" evidence="7">
    <location>
        <begin position="1"/>
        <end position="31"/>
    </location>
</feature>
<feature type="region of interest" description="Disordered" evidence="7">
    <location>
        <begin position="1"/>
        <end position="70"/>
    </location>
</feature>
<keyword evidence="3 6" id="KW-0597">Phosphoprotein</keyword>
<dbReference type="CDD" id="cd00082">
    <property type="entry name" value="HisKA"/>
    <property type="match status" value="1"/>
</dbReference>
<dbReference type="CDD" id="cd17546">
    <property type="entry name" value="REC_hyHK_CKI1_RcsC-like"/>
    <property type="match status" value="1"/>
</dbReference>
<evidence type="ECO:0000256" key="2">
    <source>
        <dbReference type="ARBA" id="ARBA00012438"/>
    </source>
</evidence>
<dbReference type="SMART" id="SM00448">
    <property type="entry name" value="REC"/>
    <property type="match status" value="1"/>
</dbReference>
<evidence type="ECO:0000259" key="8">
    <source>
        <dbReference type="PROSITE" id="PS50109"/>
    </source>
</evidence>
<dbReference type="PANTHER" id="PTHR43047">
    <property type="entry name" value="TWO-COMPONENT HISTIDINE PROTEIN KINASE"/>
    <property type="match status" value="1"/>
</dbReference>
<keyword evidence="4" id="KW-0808">Transferase</keyword>
<dbReference type="SMART" id="SM00388">
    <property type="entry name" value="HisKA"/>
    <property type="match status" value="1"/>
</dbReference>
<feature type="region of interest" description="Disordered" evidence="7">
    <location>
        <begin position="277"/>
        <end position="341"/>
    </location>
</feature>
<dbReference type="PROSITE" id="PS50110">
    <property type="entry name" value="RESPONSE_REGULATORY"/>
    <property type="match status" value="1"/>
</dbReference>
<protein>
    <recommendedName>
        <fullName evidence="2">histidine kinase</fullName>
        <ecNumber evidence="2">2.7.13.3</ecNumber>
    </recommendedName>
</protein>
<name>A0A0F7U4Q2_PENBI</name>
<feature type="domain" description="Histidine kinase" evidence="8">
    <location>
        <begin position="587"/>
        <end position="868"/>
    </location>
</feature>
<dbReference type="InterPro" id="IPR036890">
    <property type="entry name" value="HATPase_C_sf"/>
</dbReference>
<evidence type="ECO:0000256" key="3">
    <source>
        <dbReference type="ARBA" id="ARBA00022553"/>
    </source>
</evidence>
<proteinExistence type="predicted"/>
<dbReference type="InterPro" id="IPR005467">
    <property type="entry name" value="His_kinase_dom"/>
</dbReference>
<dbReference type="PANTHER" id="PTHR43047:SF72">
    <property type="entry name" value="OSMOSENSING HISTIDINE PROTEIN KINASE SLN1"/>
    <property type="match status" value="1"/>
</dbReference>